<feature type="compositionally biased region" description="Basic and acidic residues" evidence="1">
    <location>
        <begin position="521"/>
        <end position="551"/>
    </location>
</feature>
<evidence type="ECO:0000313" key="3">
    <source>
        <dbReference type="Proteomes" id="UP000688947"/>
    </source>
</evidence>
<accession>A0A8T1UT65</accession>
<feature type="region of interest" description="Disordered" evidence="1">
    <location>
        <begin position="520"/>
        <end position="551"/>
    </location>
</feature>
<comment type="caution">
    <text evidence="2">The sequence shown here is derived from an EMBL/GenBank/DDBJ whole genome shotgun (WGS) entry which is preliminary data.</text>
</comment>
<sequence>LLTVTVYIRAASLAAMGSDEMAPLQAHVDVQVKHLTAVAGLVRELQSAEEQYGKEYAELPFDVQEDVLSTIKQLPHLQEVSQGLGHFVHKCSEVKAAVAQDLTQQVIAPLEALTADHVEKAQHLLSELYELLQKEKAYDLAYQNLREGCKYGDASQEESTLADQDESELQLHRVHRDQLLRKRDAERLAIQQWITALHFSGQRYEAHVRDVLRQTRAVYERMITSMTALIRELQEQLNQDAHAASTSTINSSRAVSDESWERLLRGYDCHVAITGWMSELFKRLIPLEQTAAKSLQKALKLDRALSKAFGGVGFSSQLSGLIEFHGLLTVNIANPIMRTLKFTKERLERMRNELSKSLEETRTLMVAARAQLDARVAKDTGEEKDPVRCDSLTSSESSDCSLEDNNEENENSSCNAGPNEEENTPEHIQLETVERKLVLQRQEMTRVLDQTSFLAVKTMELMVQDYVKHVTKALAALSETIRAESPQIQQSSHTSLPQPWEHITERLSIAVSDKPGLSVHEASDNQRHLNPKDDTATKRADRRCRSDSKEAARGIREPSVVQVALSFVQSAVGVVWWAAFLGFKNAKAHVPHSFEDRAVLVIIAVTILTLTSICVKSNQLQDSWSNLTDTQHSNSQDLVHMVKLSAQVCTQQLAQ</sequence>
<gene>
    <name evidence="2" type="ORF">JG687_00003084</name>
</gene>
<dbReference type="OrthoDB" id="109414at2759"/>
<organism evidence="2 3">
    <name type="scientific">Phytophthora cactorum</name>
    <dbReference type="NCBI Taxonomy" id="29920"/>
    <lineage>
        <taxon>Eukaryota</taxon>
        <taxon>Sar</taxon>
        <taxon>Stramenopiles</taxon>
        <taxon>Oomycota</taxon>
        <taxon>Peronosporomycetes</taxon>
        <taxon>Peronosporales</taxon>
        <taxon>Peronosporaceae</taxon>
        <taxon>Phytophthora</taxon>
    </lineage>
</organism>
<evidence type="ECO:0000313" key="2">
    <source>
        <dbReference type="EMBL" id="KAG6969674.1"/>
    </source>
</evidence>
<proteinExistence type="predicted"/>
<evidence type="ECO:0000256" key="1">
    <source>
        <dbReference type="SAM" id="MobiDB-lite"/>
    </source>
</evidence>
<dbReference type="AlphaFoldDB" id="A0A8T1UT65"/>
<feature type="compositionally biased region" description="Basic and acidic residues" evidence="1">
    <location>
        <begin position="377"/>
        <end position="388"/>
    </location>
</feature>
<feature type="compositionally biased region" description="Low complexity" evidence="1">
    <location>
        <begin position="389"/>
        <end position="400"/>
    </location>
</feature>
<dbReference type="EMBL" id="JAENGZ010000091">
    <property type="protein sequence ID" value="KAG6969674.1"/>
    <property type="molecule type" value="Genomic_DNA"/>
</dbReference>
<feature type="non-terminal residue" evidence="2">
    <location>
        <position position="1"/>
    </location>
</feature>
<name>A0A8T1UT65_9STRA</name>
<protein>
    <submittedName>
        <fullName evidence="2">Uncharacterized protein</fullName>
    </submittedName>
</protein>
<dbReference type="VEuPathDB" id="FungiDB:PC110_g21706"/>
<feature type="compositionally biased region" description="Acidic residues" evidence="1">
    <location>
        <begin position="401"/>
        <end position="410"/>
    </location>
</feature>
<feature type="region of interest" description="Disordered" evidence="1">
    <location>
        <begin position="377"/>
        <end position="428"/>
    </location>
</feature>
<dbReference type="Proteomes" id="UP000688947">
    <property type="component" value="Unassembled WGS sequence"/>
</dbReference>
<reference evidence="2" key="1">
    <citation type="submission" date="2021-01" db="EMBL/GenBank/DDBJ databases">
        <title>Phytophthora aleatoria, a newly-described species from Pinus radiata is distinct from Phytophthora cactorum isolates based on comparative genomics.</title>
        <authorList>
            <person name="Mcdougal R."/>
            <person name="Panda P."/>
            <person name="Williams N."/>
            <person name="Studholme D.J."/>
        </authorList>
    </citation>
    <scope>NUCLEOTIDE SEQUENCE</scope>
    <source>
        <strain evidence="2">NZFS 3830</strain>
    </source>
</reference>